<dbReference type="EMBL" id="UOEN01000334">
    <property type="protein sequence ID" value="VAW16614.1"/>
    <property type="molecule type" value="Genomic_DNA"/>
</dbReference>
<sequence length="234" mass="27251">MNSKNLRPLLIILSIIGTVFYAQTAFSFWVWTPETNKWVNPKYSVKETPAEQLQLGIDLFESKEYKESIKEFKKLLKHYPRAREAPEAQFYIGKCFENQEEPFKAFKQYQKVVEKYPFSELAGEIVQRQYDLGIKLLDGQTQRSSILTTLAGNNYDVIEIFKAVIKNAPYGDLAAPSQYKIGLYLLEHNLFQEARDEFEKVLNDYPNSEWIKAAKYQIAITDSKRSTTAQYDQK</sequence>
<name>A0A3B0U765_9ZZZZ</name>
<dbReference type="PROSITE" id="PS50005">
    <property type="entry name" value="TPR"/>
    <property type="match status" value="1"/>
</dbReference>
<feature type="non-terminal residue" evidence="1">
    <location>
        <position position="234"/>
    </location>
</feature>
<protein>
    <recommendedName>
        <fullName evidence="2">Outer membrane lipoprotein BamD-like domain-containing protein</fullName>
    </recommendedName>
</protein>
<evidence type="ECO:0008006" key="2">
    <source>
        <dbReference type="Google" id="ProtNLM"/>
    </source>
</evidence>
<evidence type="ECO:0000313" key="1">
    <source>
        <dbReference type="EMBL" id="VAW16614.1"/>
    </source>
</evidence>
<gene>
    <name evidence="1" type="ORF">MNBD_BACTEROID05-762</name>
</gene>
<dbReference type="AlphaFoldDB" id="A0A3B0U765"/>
<organism evidence="1">
    <name type="scientific">hydrothermal vent metagenome</name>
    <dbReference type="NCBI Taxonomy" id="652676"/>
    <lineage>
        <taxon>unclassified sequences</taxon>
        <taxon>metagenomes</taxon>
        <taxon>ecological metagenomes</taxon>
    </lineage>
</organism>
<dbReference type="InterPro" id="IPR019734">
    <property type="entry name" value="TPR_rpt"/>
</dbReference>
<dbReference type="SUPFAM" id="SSF48452">
    <property type="entry name" value="TPR-like"/>
    <property type="match status" value="1"/>
</dbReference>
<reference evidence="1" key="1">
    <citation type="submission" date="2018-06" db="EMBL/GenBank/DDBJ databases">
        <authorList>
            <person name="Zhirakovskaya E."/>
        </authorList>
    </citation>
    <scope>NUCLEOTIDE SEQUENCE</scope>
</reference>
<dbReference type="SMART" id="SM00028">
    <property type="entry name" value="TPR"/>
    <property type="match status" value="3"/>
</dbReference>
<dbReference type="Pfam" id="PF13174">
    <property type="entry name" value="TPR_6"/>
    <property type="match status" value="2"/>
</dbReference>
<dbReference type="InterPro" id="IPR011990">
    <property type="entry name" value="TPR-like_helical_dom_sf"/>
</dbReference>
<accession>A0A3B0U765</accession>
<dbReference type="Gene3D" id="1.25.40.10">
    <property type="entry name" value="Tetratricopeptide repeat domain"/>
    <property type="match status" value="2"/>
</dbReference>
<proteinExistence type="predicted"/>